<keyword evidence="4" id="KW-0645">Protease</keyword>
<keyword evidence="4" id="KW-0031">Aminopeptidase</keyword>
<reference evidence="4 5" key="1">
    <citation type="submission" date="2021-12" db="EMBL/GenBank/DDBJ databases">
        <title>Genome sequencing of bacteria with rrn-lacking chromosome and rrn-plasmid.</title>
        <authorList>
            <person name="Anda M."/>
            <person name="Iwasaki W."/>
        </authorList>
    </citation>
    <scope>NUCLEOTIDE SEQUENCE [LARGE SCALE GENOMIC DNA]</scope>
    <source>
        <strain evidence="4 5">NBRC 101262</strain>
    </source>
</reference>
<dbReference type="SUPFAM" id="SSF55486">
    <property type="entry name" value="Metalloproteases ('zincins'), catalytic domain"/>
    <property type="match status" value="1"/>
</dbReference>
<dbReference type="InterPro" id="IPR050344">
    <property type="entry name" value="Peptidase_M1_aminopeptidases"/>
</dbReference>
<dbReference type="Gene3D" id="1.10.390.10">
    <property type="entry name" value="Neutral Protease Domain 2"/>
    <property type="match status" value="1"/>
</dbReference>
<dbReference type="Pfam" id="PF01433">
    <property type="entry name" value="Peptidase_M1"/>
    <property type="match status" value="1"/>
</dbReference>
<dbReference type="PANTHER" id="PTHR11533:SF174">
    <property type="entry name" value="PUROMYCIN-SENSITIVE AMINOPEPTIDASE-RELATED"/>
    <property type="match status" value="1"/>
</dbReference>
<evidence type="ECO:0000256" key="1">
    <source>
        <dbReference type="SAM" id="MobiDB-lite"/>
    </source>
</evidence>
<proteinExistence type="predicted"/>
<organism evidence="4 5">
    <name type="scientific">Persicobacter psychrovividus</name>
    <dbReference type="NCBI Taxonomy" id="387638"/>
    <lineage>
        <taxon>Bacteria</taxon>
        <taxon>Pseudomonadati</taxon>
        <taxon>Bacteroidota</taxon>
        <taxon>Cytophagia</taxon>
        <taxon>Cytophagales</taxon>
        <taxon>Persicobacteraceae</taxon>
        <taxon>Persicobacter</taxon>
    </lineage>
</organism>
<sequence length="772" mass="89542">MMKRLTLFLALLMPAWAIAQTPYSPYKGRKFEQLGNDLATPNVYRTGSGAPGHAYWQQRANYKIAVTLNDDKQRIDGEETIHYFNQSPDPLTYLWLQLDQNVRNKNSDTYKIAPSKIRPKMSDASIRRIIGHDLDLGDQIVSVTDAEGNALPYTINKTMMRVDLASPLKPGEDLTFNVKWGYNVQDRITMGGRAGYEYFPDEDNYLYTICQWFPRMCVYDDVNGWQNKQFLGNGEFALTFGDYDVSITVPSDHIVSATGELQNPKEVLNDVQYQRWEEAEKSEKPIEIVTLNEVKKKAKKHAKDTKTWVFKAKNVRDFAFGSSRKFIWDAQGVNLDGHHVMAMSFYPKEAYGLYHKYSTAVIAHTLRTYSKYTIPYPYPVAQSVEAANGMEYPMICFNYGRTQKDGTYSERTKNGMISVIIHEVGHNYFPMIINSDERQWTWMDEGLNTFLEFLTEQEWDSNFPSTRGFPADIVPYMKGNPDGIVPIMTNSEQIKQFGNNAYGKAATALNILRETVMGRELFDFAFKTYAQRWAFKHPQPEDFFRTMEDASGVDLDWFWKGWFYSTDHVDISIDNVHWYKFNTKNPEIENPIRKEKHRKSRHNMTTERNKNVASEVDQRPDLRDFYNSYDAYKTTPEQKEAYQTFMANLKPENKALLKENLNFYQIDFSNVGGLVMPIILKFEFADKTFQTIRIPAEIWKKNEEQVSKVFTFKKEVTNITLDPMLETADTDIKNNYFPRQAVPSRFEIYQNSRGARGASTGQNPMQKAKKHK</sequence>
<evidence type="ECO:0000313" key="5">
    <source>
        <dbReference type="Proteomes" id="UP001354989"/>
    </source>
</evidence>
<evidence type="ECO:0000256" key="2">
    <source>
        <dbReference type="SAM" id="SignalP"/>
    </source>
</evidence>
<dbReference type="Proteomes" id="UP001354989">
    <property type="component" value="Chromosome"/>
</dbReference>
<dbReference type="InterPro" id="IPR027268">
    <property type="entry name" value="Peptidase_M4/M1_CTD_sf"/>
</dbReference>
<evidence type="ECO:0000259" key="3">
    <source>
        <dbReference type="Pfam" id="PF01433"/>
    </source>
</evidence>
<dbReference type="InterPro" id="IPR014782">
    <property type="entry name" value="Peptidase_M1_dom"/>
</dbReference>
<keyword evidence="4" id="KW-0378">Hydrolase</keyword>
<dbReference type="EMBL" id="AP025292">
    <property type="protein sequence ID" value="BDD00139.1"/>
    <property type="molecule type" value="Genomic_DNA"/>
</dbReference>
<feature type="domain" description="Peptidase M1 membrane alanine aminopeptidase" evidence="3">
    <location>
        <begin position="370"/>
        <end position="562"/>
    </location>
</feature>
<protein>
    <submittedName>
        <fullName evidence="4">Aminopeptidase</fullName>
    </submittedName>
</protein>
<dbReference type="GO" id="GO:0004177">
    <property type="term" value="F:aminopeptidase activity"/>
    <property type="evidence" value="ECO:0007669"/>
    <property type="project" value="UniProtKB-KW"/>
</dbReference>
<feature type="region of interest" description="Disordered" evidence="1">
    <location>
        <begin position="753"/>
        <end position="772"/>
    </location>
</feature>
<evidence type="ECO:0000313" key="4">
    <source>
        <dbReference type="EMBL" id="BDD00139.1"/>
    </source>
</evidence>
<feature type="chain" id="PRO_5046457647" evidence="2">
    <location>
        <begin position="20"/>
        <end position="772"/>
    </location>
</feature>
<feature type="signal peptide" evidence="2">
    <location>
        <begin position="1"/>
        <end position="19"/>
    </location>
</feature>
<feature type="compositionally biased region" description="Polar residues" evidence="1">
    <location>
        <begin position="753"/>
        <end position="765"/>
    </location>
</feature>
<keyword evidence="2" id="KW-0732">Signal</keyword>
<gene>
    <name evidence="4" type="primary">pepN</name>
    <name evidence="4" type="ORF">PEPS_24190</name>
</gene>
<name>A0ABM7VGP6_9BACT</name>
<dbReference type="CDD" id="cd09604">
    <property type="entry name" value="M1_APN_like"/>
    <property type="match status" value="1"/>
</dbReference>
<keyword evidence="5" id="KW-1185">Reference proteome</keyword>
<accession>A0ABM7VGP6</accession>
<dbReference type="PANTHER" id="PTHR11533">
    <property type="entry name" value="PROTEASE M1 ZINC METALLOPROTEASE"/>
    <property type="match status" value="1"/>
</dbReference>